<evidence type="ECO:0000313" key="4">
    <source>
        <dbReference type="Proteomes" id="UP000769157"/>
    </source>
</evidence>
<dbReference type="GeneID" id="70233962"/>
<name>A0A9P8T7R6_9ASCO</name>
<organism evidence="3 4">
    <name type="scientific">Ogataea philodendri</name>
    <dbReference type="NCBI Taxonomy" id="1378263"/>
    <lineage>
        <taxon>Eukaryota</taxon>
        <taxon>Fungi</taxon>
        <taxon>Dikarya</taxon>
        <taxon>Ascomycota</taxon>
        <taxon>Saccharomycotina</taxon>
        <taxon>Pichiomycetes</taxon>
        <taxon>Pichiales</taxon>
        <taxon>Pichiaceae</taxon>
        <taxon>Ogataea</taxon>
    </lineage>
</organism>
<reference evidence="3" key="2">
    <citation type="submission" date="2021-01" db="EMBL/GenBank/DDBJ databases">
        <authorList>
            <person name="Schikora-Tamarit M.A."/>
        </authorList>
    </citation>
    <scope>NUCLEOTIDE SEQUENCE</scope>
    <source>
        <strain evidence="3">CBS6075</strain>
    </source>
</reference>
<dbReference type="InterPro" id="IPR026983">
    <property type="entry name" value="DHC"/>
</dbReference>
<dbReference type="PANTHER" id="PTHR46532">
    <property type="entry name" value="MALE FERTILITY FACTOR KL5"/>
    <property type="match status" value="1"/>
</dbReference>
<dbReference type="Pfam" id="PF08385">
    <property type="entry name" value="DHC_N1"/>
    <property type="match status" value="1"/>
</dbReference>
<comment type="caution">
    <text evidence="3">The sequence shown here is derived from an EMBL/GenBank/DDBJ whole genome shotgun (WGS) entry which is preliminary data.</text>
</comment>
<protein>
    <recommendedName>
        <fullName evidence="2">Dynein heavy chain tail domain-containing protein</fullName>
    </recommendedName>
</protein>
<feature type="domain" description="Dynein heavy chain tail" evidence="2">
    <location>
        <begin position="126"/>
        <end position="672"/>
    </location>
</feature>
<dbReference type="PANTHER" id="PTHR46532:SF4">
    <property type="entry name" value="AAA+ ATPASE DOMAIN-CONTAINING PROTEIN"/>
    <property type="match status" value="1"/>
</dbReference>
<accession>A0A9P8T7R6</accession>
<evidence type="ECO:0000313" key="3">
    <source>
        <dbReference type="EMBL" id="KAH3668241.1"/>
    </source>
</evidence>
<dbReference type="GO" id="GO:0051959">
    <property type="term" value="F:dynein light intermediate chain binding"/>
    <property type="evidence" value="ECO:0007669"/>
    <property type="project" value="InterPro"/>
</dbReference>
<sequence length="729" mass="83587">MVIFLKQKGPLVSTKSCSDQVFVAKLPFKSSPRENFEYLESLLQYGISPYFNVLTTNTSSQSVTSTQKKISELTLSFQHLQQTIQVPNLLISAHPIIKNTVQTNQYLAAFSIDLLDENTKTDSKFLNELQSIVNDWAKQVQNITQLVHEPSDGTTLEEVNFWASKEVALLAIQEQLKSPEVQLTLDILRSAKRYHATVTFADTGIADSLNLTIKYTQLLKDLPINDLLSAQSLEKVEDAIFAIFEHLRKLRVTMYPIPRAIELCQTIVEDIIHCIISILFNKNVMELNFAEFSATSHQIDNVLDQIAENVKEFISMARELLRKRSDKFIAVKITIPDDVRQKMIKITEFRQQHEQLNNIMSQVAQINRTAEYSDDLDDAYDLVRNSNPFNFGTDGQRAWLQAEKSYLKKIASLENKLIELLRESLQQSGSPNERFTTLEKYSFLLTRTSIRTSIFDHQHELLQVIQNDLSLLQEEFKRQKYTQQVLQLRSLPRFTSLIIWAGQAKFKIEFLVSRLELVLTKDWSKYPEGKKIESEIKLFLEKLDIDQIYTEWLASFNENSKQAIIEQKIFKIDRTESKDLKIKVNLSATDADLFKEVQMLQIMGFDVPRNISSLSQILETVYPIASALNSSVINLESTISQIDQLGELKVLLSPYLDAILNSVLALSQFEWTALANAQILIDSGLNDLDEVRIFQAAKNFETETIALLQKFEYLKASRDMHQKSSVPDQ</sequence>
<keyword evidence="4" id="KW-1185">Reference proteome</keyword>
<dbReference type="Proteomes" id="UP000769157">
    <property type="component" value="Unassembled WGS sequence"/>
</dbReference>
<dbReference type="OrthoDB" id="4096774at2759"/>
<evidence type="ECO:0000259" key="2">
    <source>
        <dbReference type="Pfam" id="PF08385"/>
    </source>
</evidence>
<dbReference type="RefSeq" id="XP_046062655.1">
    <property type="nucleotide sequence ID" value="XM_046202816.1"/>
</dbReference>
<dbReference type="GO" id="GO:0045505">
    <property type="term" value="F:dynein intermediate chain binding"/>
    <property type="evidence" value="ECO:0007669"/>
    <property type="project" value="InterPro"/>
</dbReference>
<proteinExistence type="inferred from homology"/>
<gene>
    <name evidence="3" type="ORF">OGAPHI_001995</name>
</gene>
<dbReference type="GO" id="GO:0007018">
    <property type="term" value="P:microtubule-based movement"/>
    <property type="evidence" value="ECO:0007669"/>
    <property type="project" value="InterPro"/>
</dbReference>
<comment type="similarity">
    <text evidence="1">Belongs to the dynein heavy chain family.</text>
</comment>
<dbReference type="GO" id="GO:0030286">
    <property type="term" value="C:dynein complex"/>
    <property type="evidence" value="ECO:0007669"/>
    <property type="project" value="InterPro"/>
</dbReference>
<dbReference type="InterPro" id="IPR013594">
    <property type="entry name" value="Dynein_heavy_tail"/>
</dbReference>
<dbReference type="AlphaFoldDB" id="A0A9P8T7R6"/>
<evidence type="ECO:0000256" key="1">
    <source>
        <dbReference type="ARBA" id="ARBA00008887"/>
    </source>
</evidence>
<dbReference type="EMBL" id="JAEUBE010000158">
    <property type="protein sequence ID" value="KAH3668241.1"/>
    <property type="molecule type" value="Genomic_DNA"/>
</dbReference>
<reference evidence="3" key="1">
    <citation type="journal article" date="2021" name="Open Biol.">
        <title>Shared evolutionary footprints suggest mitochondrial oxidative damage underlies multiple complex I losses in fungi.</title>
        <authorList>
            <person name="Schikora-Tamarit M.A."/>
            <person name="Marcet-Houben M."/>
            <person name="Nosek J."/>
            <person name="Gabaldon T."/>
        </authorList>
    </citation>
    <scope>NUCLEOTIDE SEQUENCE</scope>
    <source>
        <strain evidence="3">CBS6075</strain>
    </source>
</reference>